<keyword evidence="6 11" id="KW-0547">Nucleotide-binding</keyword>
<comment type="catalytic activity">
    <reaction evidence="10 11">
        <text>dTMP + ATP = dTDP + ADP</text>
        <dbReference type="Rhea" id="RHEA:13517"/>
        <dbReference type="ChEBI" id="CHEBI:30616"/>
        <dbReference type="ChEBI" id="CHEBI:58369"/>
        <dbReference type="ChEBI" id="CHEBI:63528"/>
        <dbReference type="ChEBI" id="CHEBI:456216"/>
        <dbReference type="EC" id="2.7.4.9"/>
    </reaction>
</comment>
<organism evidence="13 14">
    <name type="scientific">Candidatus Fokinia crypta</name>
    <dbReference type="NCBI Taxonomy" id="1920990"/>
    <lineage>
        <taxon>Bacteria</taxon>
        <taxon>Pseudomonadati</taxon>
        <taxon>Pseudomonadota</taxon>
        <taxon>Alphaproteobacteria</taxon>
        <taxon>Rickettsiales</taxon>
        <taxon>Candidatus Midichloriaceae</taxon>
        <taxon>Candidatus Fokinia</taxon>
    </lineage>
</organism>
<dbReference type="SUPFAM" id="SSF52540">
    <property type="entry name" value="P-loop containing nucleoside triphosphate hydrolases"/>
    <property type="match status" value="1"/>
</dbReference>
<dbReference type="Pfam" id="PF02223">
    <property type="entry name" value="Thymidylate_kin"/>
    <property type="match status" value="1"/>
</dbReference>
<protein>
    <recommendedName>
        <fullName evidence="3 11">Thymidylate kinase</fullName>
        <ecNumber evidence="2 11">2.7.4.9</ecNumber>
    </recommendedName>
    <alternativeName>
        <fullName evidence="9 11">dTMP kinase</fullName>
    </alternativeName>
</protein>
<dbReference type="PANTHER" id="PTHR10344">
    <property type="entry name" value="THYMIDYLATE KINASE"/>
    <property type="match status" value="1"/>
</dbReference>
<dbReference type="NCBIfam" id="TIGR00041">
    <property type="entry name" value="DTMP_kinase"/>
    <property type="match status" value="1"/>
</dbReference>
<dbReference type="GO" id="GO:0016301">
    <property type="term" value="F:kinase activity"/>
    <property type="evidence" value="ECO:0007669"/>
    <property type="project" value="UniProtKB-KW"/>
</dbReference>
<dbReference type="HAMAP" id="MF_00165">
    <property type="entry name" value="Thymidylate_kinase"/>
    <property type="match status" value="1"/>
</dbReference>
<gene>
    <name evidence="11" type="primary">tmk</name>
    <name evidence="13" type="ORF">Fokcrypt_00451</name>
</gene>
<dbReference type="PANTHER" id="PTHR10344:SF4">
    <property type="entry name" value="UMP-CMP KINASE 2, MITOCHONDRIAL"/>
    <property type="match status" value="1"/>
</dbReference>
<dbReference type="EMBL" id="CP110343">
    <property type="protein sequence ID" value="WPX97927.1"/>
    <property type="molecule type" value="Genomic_DNA"/>
</dbReference>
<dbReference type="InterPro" id="IPR018094">
    <property type="entry name" value="Thymidylate_kinase"/>
</dbReference>
<dbReference type="InterPro" id="IPR018095">
    <property type="entry name" value="Thymidylate_kin_CS"/>
</dbReference>
<dbReference type="Proteomes" id="UP001325140">
    <property type="component" value="Chromosome"/>
</dbReference>
<evidence type="ECO:0000256" key="11">
    <source>
        <dbReference type="HAMAP-Rule" id="MF_00165"/>
    </source>
</evidence>
<reference evidence="13" key="1">
    <citation type="submission" date="2022-10" db="EMBL/GenBank/DDBJ databases">
        <title>Host association and intracellularity evolved multiple times independently in the Rickettsiales.</title>
        <authorList>
            <person name="Castelli M."/>
            <person name="Nardi T."/>
            <person name="Gammuto L."/>
            <person name="Bellinzona G."/>
            <person name="Sabaneyeva E."/>
            <person name="Potekhin A."/>
            <person name="Serra V."/>
            <person name="Petroni G."/>
            <person name="Sassera D."/>
        </authorList>
    </citation>
    <scope>NUCLEOTIDE SEQUENCE [LARGE SCALE GENOMIC DNA]</scope>
    <source>
        <strain evidence="13">US_Bl 11III1</strain>
    </source>
</reference>
<keyword evidence="8 11" id="KW-0067">ATP-binding</keyword>
<evidence type="ECO:0000256" key="9">
    <source>
        <dbReference type="ARBA" id="ARBA00029962"/>
    </source>
</evidence>
<evidence type="ECO:0000313" key="14">
    <source>
        <dbReference type="Proteomes" id="UP001325140"/>
    </source>
</evidence>
<dbReference type="EC" id="2.7.4.9" evidence="2 11"/>
<dbReference type="PROSITE" id="PS01331">
    <property type="entry name" value="THYMIDYLATE_KINASE"/>
    <property type="match status" value="1"/>
</dbReference>
<dbReference type="InterPro" id="IPR039430">
    <property type="entry name" value="Thymidylate_kin-like_dom"/>
</dbReference>
<evidence type="ECO:0000256" key="7">
    <source>
        <dbReference type="ARBA" id="ARBA00022777"/>
    </source>
</evidence>
<keyword evidence="7 11" id="KW-0418">Kinase</keyword>
<keyword evidence="5 11" id="KW-0545">Nucleotide biosynthesis</keyword>
<evidence type="ECO:0000256" key="4">
    <source>
        <dbReference type="ARBA" id="ARBA00022679"/>
    </source>
</evidence>
<evidence type="ECO:0000256" key="3">
    <source>
        <dbReference type="ARBA" id="ARBA00017144"/>
    </source>
</evidence>
<name>A0ABZ0UQI2_9RICK</name>
<dbReference type="InterPro" id="IPR027417">
    <property type="entry name" value="P-loop_NTPase"/>
</dbReference>
<evidence type="ECO:0000256" key="6">
    <source>
        <dbReference type="ARBA" id="ARBA00022741"/>
    </source>
</evidence>
<evidence type="ECO:0000256" key="10">
    <source>
        <dbReference type="ARBA" id="ARBA00048743"/>
    </source>
</evidence>
<evidence type="ECO:0000259" key="12">
    <source>
        <dbReference type="Pfam" id="PF02223"/>
    </source>
</evidence>
<evidence type="ECO:0000256" key="1">
    <source>
        <dbReference type="ARBA" id="ARBA00009776"/>
    </source>
</evidence>
<comment type="function">
    <text evidence="11">Phosphorylation of dTMP to form dTDP in both de novo and salvage pathways of dTTP synthesis.</text>
</comment>
<comment type="similarity">
    <text evidence="1 11">Belongs to the thymidylate kinase family.</text>
</comment>
<dbReference type="Gene3D" id="3.40.50.300">
    <property type="entry name" value="P-loop containing nucleotide triphosphate hydrolases"/>
    <property type="match status" value="1"/>
</dbReference>
<evidence type="ECO:0000256" key="8">
    <source>
        <dbReference type="ARBA" id="ARBA00022840"/>
    </source>
</evidence>
<evidence type="ECO:0000256" key="5">
    <source>
        <dbReference type="ARBA" id="ARBA00022727"/>
    </source>
</evidence>
<keyword evidence="14" id="KW-1185">Reference proteome</keyword>
<feature type="domain" description="Thymidylate kinase-like" evidence="12">
    <location>
        <begin position="7"/>
        <end position="194"/>
    </location>
</feature>
<dbReference type="RefSeq" id="WP_323721906.1">
    <property type="nucleotide sequence ID" value="NZ_CP110343.1"/>
</dbReference>
<proteinExistence type="inferred from homology"/>
<dbReference type="CDD" id="cd01672">
    <property type="entry name" value="TMPK"/>
    <property type="match status" value="1"/>
</dbReference>
<keyword evidence="4 11" id="KW-0808">Transferase</keyword>
<evidence type="ECO:0000256" key="2">
    <source>
        <dbReference type="ARBA" id="ARBA00012980"/>
    </source>
</evidence>
<evidence type="ECO:0000313" key="13">
    <source>
        <dbReference type="EMBL" id="WPX97927.1"/>
    </source>
</evidence>
<sequence length="230" mass="25765">MSCFITIEGGEAVGKSTQLRLLSKNLKECNFDVYSTKEPGGTKIGEAVRDVMLSEMVSDPITEMFLLSASRRENVKVIKKHLKEGKIVLCDRYIDSSIAYQVTVKKGDSEVISKIIEYSTENLIPDLTIILDLAPEIAMKRIALSAAHKSVYDMQACDFHSKVRAAFLDIYEKNRNMRKIMLVDSAQSIDVVSDIIIKEAVNLINELRTLNAPFLKQEKSSLKDRSISVS</sequence>
<accession>A0ABZ0UQI2</accession>
<feature type="binding site" evidence="11">
    <location>
        <begin position="9"/>
        <end position="16"/>
    </location>
    <ligand>
        <name>ATP</name>
        <dbReference type="ChEBI" id="CHEBI:30616"/>
    </ligand>
</feature>